<evidence type="ECO:0000256" key="8">
    <source>
        <dbReference type="ARBA" id="ARBA00029691"/>
    </source>
</evidence>
<organism evidence="13 14">
    <name type="scientific">Cercopithifilaria johnstoni</name>
    <dbReference type="NCBI Taxonomy" id="2874296"/>
    <lineage>
        <taxon>Eukaryota</taxon>
        <taxon>Metazoa</taxon>
        <taxon>Ecdysozoa</taxon>
        <taxon>Nematoda</taxon>
        <taxon>Chromadorea</taxon>
        <taxon>Rhabditida</taxon>
        <taxon>Spirurina</taxon>
        <taxon>Spiruromorpha</taxon>
        <taxon>Filarioidea</taxon>
        <taxon>Onchocercidae</taxon>
        <taxon>Cercopithifilaria</taxon>
    </lineage>
</organism>
<dbReference type="Gene3D" id="1.10.10.10">
    <property type="entry name" value="Winged helix-like DNA-binding domain superfamily/Winged helix DNA-binding domain"/>
    <property type="match status" value="1"/>
</dbReference>
<evidence type="ECO:0000256" key="6">
    <source>
        <dbReference type="ARBA" id="ARBA00023140"/>
    </source>
</evidence>
<dbReference type="Pfam" id="PF04695">
    <property type="entry name" value="Pex14_N"/>
    <property type="match status" value="1"/>
</dbReference>
<feature type="domain" description="Peroxisome membrane anchor protein Pex14p N-terminal" evidence="12">
    <location>
        <begin position="29"/>
        <end position="72"/>
    </location>
</feature>
<accession>A0A8J2Q8J5</accession>
<evidence type="ECO:0000256" key="3">
    <source>
        <dbReference type="ARBA" id="ARBA00022927"/>
    </source>
</evidence>
<name>A0A8J2Q8J5_9BILA</name>
<comment type="similarity">
    <text evidence="1 10">Belongs to the peroxin-14 family.</text>
</comment>
<keyword evidence="2 10" id="KW-0813">Transport</keyword>
<keyword evidence="5 10" id="KW-0472">Membrane</keyword>
<feature type="compositionally biased region" description="Basic and acidic residues" evidence="11">
    <location>
        <begin position="1"/>
        <end position="11"/>
    </location>
</feature>
<dbReference type="AlphaFoldDB" id="A0A8J2Q8J5"/>
<dbReference type="EMBL" id="CAKAEH010001592">
    <property type="protein sequence ID" value="CAG9537844.1"/>
    <property type="molecule type" value="Genomic_DNA"/>
</dbReference>
<feature type="region of interest" description="Disordered" evidence="11">
    <location>
        <begin position="1"/>
        <end position="20"/>
    </location>
</feature>
<comment type="subcellular location">
    <subcellularLocation>
        <location evidence="9 10">Peroxisome membrane</location>
    </subcellularLocation>
</comment>
<protein>
    <recommendedName>
        <fullName evidence="7 10">Peroxisomal membrane protein PEX14</fullName>
    </recommendedName>
    <alternativeName>
        <fullName evidence="8 10">Peroxin-14</fullName>
    </alternativeName>
</protein>
<feature type="compositionally biased region" description="Polar residues" evidence="11">
    <location>
        <begin position="269"/>
        <end position="279"/>
    </location>
</feature>
<gene>
    <name evidence="13" type="ORF">CJOHNSTONI_LOCUS7607</name>
</gene>
<feature type="compositionally biased region" description="Basic and acidic residues" evidence="11">
    <location>
        <begin position="241"/>
        <end position="255"/>
    </location>
</feature>
<dbReference type="InterPro" id="IPR006785">
    <property type="entry name" value="Pex14_N"/>
</dbReference>
<evidence type="ECO:0000256" key="10">
    <source>
        <dbReference type="RuleBase" id="RU367032"/>
    </source>
</evidence>
<dbReference type="GO" id="GO:0016560">
    <property type="term" value="P:protein import into peroxisome matrix, docking"/>
    <property type="evidence" value="ECO:0007669"/>
    <property type="project" value="UniProtKB-UniRule"/>
</dbReference>
<dbReference type="PANTHER" id="PTHR23058">
    <property type="entry name" value="PEROXISOMAL MEMBRANE PROTEIN PEX14"/>
    <property type="match status" value="1"/>
</dbReference>
<comment type="function">
    <text evidence="10">Component of the PEX13-PEX14 docking complex, a translocon channel that specifically mediates the import of peroxisomal cargo proteins bound to PEX5 receptor. The PEX13-PEX14 docking complex forms a large import pore which can be opened to a diameter of about 9 nm. Mechanistically, PEX5 receptor along with cargo proteins associates with the PEX14 subunit of the PEX13-PEX14 docking complex in the cytosol, leading to the insertion of the receptor into the organelle membrane with the concomitant translocation of the cargo into the peroxisome matrix.</text>
</comment>
<dbReference type="OrthoDB" id="441517at2759"/>
<evidence type="ECO:0000259" key="12">
    <source>
        <dbReference type="Pfam" id="PF04695"/>
    </source>
</evidence>
<proteinExistence type="inferred from homology"/>
<evidence type="ECO:0000313" key="13">
    <source>
        <dbReference type="EMBL" id="CAG9537844.1"/>
    </source>
</evidence>
<dbReference type="Proteomes" id="UP000746747">
    <property type="component" value="Unassembled WGS sequence"/>
</dbReference>
<keyword evidence="4" id="KW-0811">Translocation</keyword>
<dbReference type="GO" id="GO:0005778">
    <property type="term" value="C:peroxisomal membrane"/>
    <property type="evidence" value="ECO:0007669"/>
    <property type="project" value="UniProtKB-SubCell"/>
</dbReference>
<comment type="caution">
    <text evidence="13">The sequence shown here is derived from an EMBL/GenBank/DDBJ whole genome shotgun (WGS) entry which is preliminary data.</text>
</comment>
<keyword evidence="6 10" id="KW-0576">Peroxisome</keyword>
<dbReference type="PANTHER" id="PTHR23058:SF0">
    <property type="entry name" value="PEROXISOMAL MEMBRANE PROTEIN PEX14"/>
    <property type="match status" value="1"/>
</dbReference>
<evidence type="ECO:0000256" key="11">
    <source>
        <dbReference type="SAM" id="MobiDB-lite"/>
    </source>
</evidence>
<evidence type="ECO:0000256" key="5">
    <source>
        <dbReference type="ARBA" id="ARBA00023136"/>
    </source>
</evidence>
<sequence length="279" mass="31655">MTDDQKDKASGEKVTNVTEGEVGPVGMVRPEMVDMARRFMMIPKIQQTPLIQQKQFLLQKGLREDEINEAMKGLPLLQNMWHINNTAMEHEATLGSSYDFSTKSWGINTWLRITKYAMIITGFSYVSWNFLHSYVLPRFFNIPEPVEKRIDAIERKVSEMQGMMGDVTTELLLKLQTVIDKQSITDRFTFQSGTGSSTLDDLKKSVETISAMLASKEQLLPIRTLARKRSAINSRLFLRAEDRSESNPNNEHSEETLISALPEEHNGMQAESSTSRCGS</sequence>
<evidence type="ECO:0000256" key="1">
    <source>
        <dbReference type="ARBA" id="ARBA00005443"/>
    </source>
</evidence>
<evidence type="ECO:0000256" key="9">
    <source>
        <dbReference type="ARBA" id="ARBA00046271"/>
    </source>
</evidence>
<keyword evidence="14" id="KW-1185">Reference proteome</keyword>
<reference evidence="13" key="1">
    <citation type="submission" date="2021-09" db="EMBL/GenBank/DDBJ databases">
        <authorList>
            <consortium name="Pathogen Informatics"/>
        </authorList>
    </citation>
    <scope>NUCLEOTIDE SEQUENCE</scope>
</reference>
<dbReference type="InterPro" id="IPR036388">
    <property type="entry name" value="WH-like_DNA-bd_sf"/>
</dbReference>
<evidence type="ECO:0000256" key="4">
    <source>
        <dbReference type="ARBA" id="ARBA00023010"/>
    </source>
</evidence>
<evidence type="ECO:0000313" key="14">
    <source>
        <dbReference type="Proteomes" id="UP000746747"/>
    </source>
</evidence>
<feature type="region of interest" description="Disordered" evidence="11">
    <location>
        <begin position="241"/>
        <end position="279"/>
    </location>
</feature>
<dbReference type="InterPro" id="IPR025655">
    <property type="entry name" value="PEX14"/>
</dbReference>
<dbReference type="GO" id="GO:0005102">
    <property type="term" value="F:signaling receptor binding"/>
    <property type="evidence" value="ECO:0007669"/>
    <property type="project" value="TreeGrafter"/>
</dbReference>
<dbReference type="GO" id="GO:1990429">
    <property type="term" value="C:peroxisomal importomer complex"/>
    <property type="evidence" value="ECO:0007669"/>
    <property type="project" value="TreeGrafter"/>
</dbReference>
<evidence type="ECO:0000256" key="7">
    <source>
        <dbReference type="ARBA" id="ARBA00029502"/>
    </source>
</evidence>
<evidence type="ECO:0000256" key="2">
    <source>
        <dbReference type="ARBA" id="ARBA00022448"/>
    </source>
</evidence>
<keyword evidence="3 10" id="KW-0653">Protein transport</keyword>